<comment type="caution">
    <text evidence="1">The sequence shown here is derived from an EMBL/GenBank/DDBJ whole genome shotgun (WGS) entry which is preliminary data.</text>
</comment>
<dbReference type="RefSeq" id="WP_070202307.1">
    <property type="nucleotide sequence ID" value="NZ_LJGZ01000091.1"/>
</dbReference>
<keyword evidence="2" id="KW-1185">Reference proteome</keyword>
<evidence type="ECO:0000313" key="2">
    <source>
        <dbReference type="Proteomes" id="UP000175971"/>
    </source>
</evidence>
<dbReference type="OrthoDB" id="3450733at2"/>
<sequence length="68" mass="7127">MATSDEDAVCDARSLLLAAREDGVHAVLNAVPVVPGRGVLALRAATLADTYWLKGPICYRLQSADATS</sequence>
<dbReference type="EMBL" id="LJGZ01000091">
    <property type="protein sequence ID" value="OEV18663.1"/>
    <property type="molecule type" value="Genomic_DNA"/>
</dbReference>
<accession>A0A1E7LRX3</accession>
<protein>
    <submittedName>
        <fullName evidence="1">Uncharacterized protein</fullName>
    </submittedName>
</protein>
<evidence type="ECO:0000313" key="1">
    <source>
        <dbReference type="EMBL" id="OEV18663.1"/>
    </source>
</evidence>
<gene>
    <name evidence="1" type="ORF">AN221_21620</name>
</gene>
<name>A0A1E7LRX3_9ACTN</name>
<dbReference type="AlphaFoldDB" id="A0A1E7LRX3"/>
<organism evidence="1 2">
    <name type="scientific">Streptomyces nanshensis</name>
    <dbReference type="NCBI Taxonomy" id="518642"/>
    <lineage>
        <taxon>Bacteria</taxon>
        <taxon>Bacillati</taxon>
        <taxon>Actinomycetota</taxon>
        <taxon>Actinomycetes</taxon>
        <taxon>Kitasatosporales</taxon>
        <taxon>Streptomycetaceae</taxon>
        <taxon>Streptomyces</taxon>
    </lineage>
</organism>
<dbReference type="Proteomes" id="UP000175971">
    <property type="component" value="Unassembled WGS sequence"/>
</dbReference>
<reference evidence="1 2" key="1">
    <citation type="journal article" date="2016" name="Front. Microbiol.">
        <title>Comparative Genomics Analysis of Streptomyces Species Reveals Their Adaptation to the Marine Environment and Their Diversity at the Genomic Level.</title>
        <authorList>
            <person name="Tian X."/>
            <person name="Zhang Z."/>
            <person name="Yang T."/>
            <person name="Chen M."/>
            <person name="Li J."/>
            <person name="Chen F."/>
            <person name="Yang J."/>
            <person name="Li W."/>
            <person name="Zhang B."/>
            <person name="Zhang Z."/>
            <person name="Wu J."/>
            <person name="Zhang C."/>
            <person name="Long L."/>
            <person name="Xiao J."/>
        </authorList>
    </citation>
    <scope>NUCLEOTIDE SEQUENCE [LARGE SCALE GENOMIC DNA]</scope>
    <source>
        <strain evidence="1 2">SCSIO M10372</strain>
    </source>
</reference>
<proteinExistence type="predicted"/>